<reference evidence="2 3" key="2">
    <citation type="journal article" date="2012" name="Open Biol.">
        <title>Characteristics of nucleosomes and linker DNA regions on the genome of the basidiomycete Mixia osmundae revealed by mono- and dinucleosome mapping.</title>
        <authorList>
            <person name="Nishida H."/>
            <person name="Kondo S."/>
            <person name="Matsumoto T."/>
            <person name="Suzuki Y."/>
            <person name="Yoshikawa H."/>
            <person name="Taylor T.D."/>
            <person name="Sugiyama J."/>
        </authorList>
    </citation>
    <scope>NUCLEOTIDE SEQUENCE [LARGE SCALE GENOMIC DNA]</scope>
    <source>
        <strain evidence="3">CBS 9802 / IAM 14324 / JCM 22182 / KY 12970</strain>
    </source>
</reference>
<accession>G7E3E4</accession>
<dbReference type="OMA" id="ERPWWFG"/>
<name>G7E3E4_MIXOS</name>
<dbReference type="InterPro" id="IPR026749">
    <property type="entry name" value="Tmem135"/>
</dbReference>
<dbReference type="PANTHER" id="PTHR12459">
    <property type="entry name" value="TRANSMEMBRANE PROTEIN 135-RELATED"/>
    <property type="match status" value="1"/>
</dbReference>
<comment type="caution">
    <text evidence="2">The sequence shown here is derived from an EMBL/GenBank/DDBJ whole genome shotgun (WGS) entry which is preliminary data.</text>
</comment>
<feature type="compositionally biased region" description="Acidic residues" evidence="1">
    <location>
        <begin position="532"/>
        <end position="544"/>
    </location>
</feature>
<proteinExistence type="predicted"/>
<evidence type="ECO:0000313" key="2">
    <source>
        <dbReference type="EMBL" id="GAA97354.1"/>
    </source>
</evidence>
<protein>
    <recommendedName>
        <fullName evidence="4">Transmembrane protein 135 N-terminal domain-containing protein</fullName>
    </recommendedName>
</protein>
<sequence length="544" mass="60384">MVKPLDYILTPGEAQQLTHFIAARGHQPTLLKSLSSEPTEHDEVPFKTDDDYALARVLPAVSRRTLRIFAFVFAATSVTENALTIALKRRWPTFKPASAMRLALFVASYSAVYRLSLRYLLVALPKLVARRYPRMRGASVSRDSERRTTKRSLYSRGMLRLLSSPYLPPALAGLLAGPTILLDASGQRRITVVLYALTRSIQAAYDGMIQSEWLPATLRERRLLWGGHILFALCNAQLLHAFVFHPDCFPKAYSDFILGHSKVYIPSKPAFLPPAASWPTPRETVNTIAKIASDKKPYPAFDSPLLHPEAGKSMLPADGRFDTVKPILDMLAHPGHTRLVSAILHPAEPSGWETFKAHMSAELPPSLRFMSILSGLGMLLRYKKVLRDPENAVYSFVTSTLGGSIFLSGAIGSAWASIDLFGKYLSPRTLPKERWYLQGFLAGLFVLFQRNRATDLAIYTARLSIQSAWQIAVKRRRVKPIPNGEAIYFALSTALLMALFEVKPKSIRSGLIQSLLTQIIGPSKAASKPQPEETEEGESDEGSQ</sequence>
<dbReference type="Proteomes" id="UP000009131">
    <property type="component" value="Unassembled WGS sequence"/>
</dbReference>
<evidence type="ECO:0008006" key="4">
    <source>
        <dbReference type="Google" id="ProtNLM"/>
    </source>
</evidence>
<dbReference type="InParanoid" id="G7E3E4"/>
<feature type="region of interest" description="Disordered" evidence="1">
    <location>
        <begin position="522"/>
        <end position="544"/>
    </location>
</feature>
<dbReference type="OrthoDB" id="291792at2759"/>
<evidence type="ECO:0000256" key="1">
    <source>
        <dbReference type="SAM" id="MobiDB-lite"/>
    </source>
</evidence>
<keyword evidence="3" id="KW-1185">Reference proteome</keyword>
<evidence type="ECO:0000313" key="3">
    <source>
        <dbReference type="Proteomes" id="UP000009131"/>
    </source>
</evidence>
<dbReference type="RefSeq" id="XP_014567951.1">
    <property type="nucleotide sequence ID" value="XM_014712465.1"/>
</dbReference>
<gene>
    <name evidence="2" type="primary">Mo04032</name>
    <name evidence="2" type="ORF">E5Q_04032</name>
</gene>
<dbReference type="PANTHER" id="PTHR12459:SF19">
    <property type="entry name" value="TRANSMEMBRANE PROTEIN 135 N-TERMINAL DOMAIN-CONTAINING PROTEIN"/>
    <property type="match status" value="1"/>
</dbReference>
<dbReference type="AlphaFoldDB" id="G7E3E4"/>
<reference evidence="2 3" key="1">
    <citation type="journal article" date="2011" name="J. Gen. Appl. Microbiol.">
        <title>Draft genome sequencing of the enigmatic basidiomycete Mixia osmundae.</title>
        <authorList>
            <person name="Nishida H."/>
            <person name="Nagatsuka Y."/>
            <person name="Sugiyama J."/>
        </authorList>
    </citation>
    <scope>NUCLEOTIDE SEQUENCE [LARGE SCALE GENOMIC DNA]</scope>
    <source>
        <strain evidence="3">CBS 9802 / IAM 14324 / JCM 22182 / KY 12970</strain>
    </source>
</reference>
<dbReference type="HOGENOM" id="CLU_038406_0_0_1"/>
<dbReference type="EMBL" id="BABT02000119">
    <property type="protein sequence ID" value="GAA97354.1"/>
    <property type="molecule type" value="Genomic_DNA"/>
</dbReference>
<dbReference type="eggNOG" id="KOG1398">
    <property type="taxonomic scope" value="Eukaryota"/>
</dbReference>
<organism evidence="2 3">
    <name type="scientific">Mixia osmundae (strain CBS 9802 / IAM 14324 / JCM 22182 / KY 12970)</name>
    <dbReference type="NCBI Taxonomy" id="764103"/>
    <lineage>
        <taxon>Eukaryota</taxon>
        <taxon>Fungi</taxon>
        <taxon>Dikarya</taxon>
        <taxon>Basidiomycota</taxon>
        <taxon>Pucciniomycotina</taxon>
        <taxon>Mixiomycetes</taxon>
        <taxon>Mixiales</taxon>
        <taxon>Mixiaceae</taxon>
        <taxon>Mixia</taxon>
    </lineage>
</organism>